<feature type="domain" description="Sulfatase-modifying factor enzyme-like" evidence="2">
    <location>
        <begin position="29"/>
        <end position="266"/>
    </location>
</feature>
<reference evidence="3 4" key="1">
    <citation type="submission" date="2020-02" db="EMBL/GenBank/DDBJ databases">
        <title>Genomic and physiological characterization of two novel Nitrospinaceae genera.</title>
        <authorList>
            <person name="Mueller A.J."/>
            <person name="Jung M.-Y."/>
            <person name="Strachan C.R."/>
            <person name="Herbold C.W."/>
            <person name="Kirkegaard R.H."/>
            <person name="Daims H."/>
        </authorList>
    </citation>
    <scope>NUCLEOTIDE SEQUENCE [LARGE SCALE GENOMIC DNA]</scope>
    <source>
        <strain evidence="3">EB</strain>
    </source>
</reference>
<evidence type="ECO:0000313" key="4">
    <source>
        <dbReference type="Proteomes" id="UP000594688"/>
    </source>
</evidence>
<dbReference type="EMBL" id="CP048685">
    <property type="protein sequence ID" value="QPJ63840.1"/>
    <property type="molecule type" value="Genomic_DNA"/>
</dbReference>
<dbReference type="PANTHER" id="PTHR23150:SF19">
    <property type="entry name" value="FORMYLGLYCINE-GENERATING ENZYME"/>
    <property type="match status" value="1"/>
</dbReference>
<dbReference type="Gene3D" id="3.90.1580.10">
    <property type="entry name" value="paralog of FGE (formylglycine-generating enzyme)"/>
    <property type="match status" value="1"/>
</dbReference>
<dbReference type="InterPro" id="IPR042095">
    <property type="entry name" value="SUMF_sf"/>
</dbReference>
<dbReference type="InterPro" id="IPR016187">
    <property type="entry name" value="CTDL_fold"/>
</dbReference>
<evidence type="ECO:0000259" key="2">
    <source>
        <dbReference type="Pfam" id="PF03781"/>
    </source>
</evidence>
<accession>A0A7T0G1W0</accession>
<organism evidence="3 4">
    <name type="scientific">Candidatus Nitronauta litoralis</name>
    <dbReference type="NCBI Taxonomy" id="2705533"/>
    <lineage>
        <taxon>Bacteria</taxon>
        <taxon>Pseudomonadati</taxon>
        <taxon>Nitrospinota/Tectimicrobiota group</taxon>
        <taxon>Nitrospinota</taxon>
        <taxon>Nitrospinia</taxon>
        <taxon>Nitrospinales</taxon>
        <taxon>Nitrospinaceae</taxon>
        <taxon>Candidatus Nitronauta</taxon>
    </lineage>
</organism>
<proteinExistence type="predicted"/>
<dbReference type="Proteomes" id="UP000594688">
    <property type="component" value="Chromosome"/>
</dbReference>
<protein>
    <submittedName>
        <fullName evidence="3">Formylglycine-generating enzyme family protein</fullName>
    </submittedName>
</protein>
<sequence>MVFSGCSPEGKNKNSRDFPTSTVFKKDGKEMVLVPAGEFWMGTDKVDTEDTHLKIGTVKPLYLDQKPKQKIHLDAFYIDKYEVTNREYKKFIDETLYHDRPSNWQGDNYPPELADRPVTNVSWGEAMAYALWAGKTLPTEQQWEKAARGEDGRLYPWGNDYKKGVSNIGLEGRKDSAKVGSYPKDISPYGAMDMGGNVMEWTLSWYLPYSGSDYRNKKMGQRLKVLRGNGFQKGGHYFLDAYRFVFHRTEADPDEFYENVGFRCVKDIKRLMDGDE</sequence>
<name>A0A7T0G1W0_9BACT</name>
<evidence type="ECO:0000256" key="1">
    <source>
        <dbReference type="SAM" id="MobiDB-lite"/>
    </source>
</evidence>
<dbReference type="SUPFAM" id="SSF56436">
    <property type="entry name" value="C-type lectin-like"/>
    <property type="match status" value="1"/>
</dbReference>
<feature type="region of interest" description="Disordered" evidence="1">
    <location>
        <begin position="1"/>
        <end position="20"/>
    </location>
</feature>
<dbReference type="PANTHER" id="PTHR23150">
    <property type="entry name" value="SULFATASE MODIFYING FACTOR 1, 2"/>
    <property type="match status" value="1"/>
</dbReference>
<evidence type="ECO:0000313" key="3">
    <source>
        <dbReference type="EMBL" id="QPJ63840.1"/>
    </source>
</evidence>
<gene>
    <name evidence="3" type="ORF">G3M70_15295</name>
</gene>
<dbReference type="AlphaFoldDB" id="A0A7T0G1W0"/>
<dbReference type="Pfam" id="PF03781">
    <property type="entry name" value="FGE-sulfatase"/>
    <property type="match status" value="1"/>
</dbReference>
<dbReference type="KEGG" id="nli:G3M70_15295"/>
<dbReference type="InterPro" id="IPR005532">
    <property type="entry name" value="SUMF_dom"/>
</dbReference>
<dbReference type="InterPro" id="IPR051043">
    <property type="entry name" value="Sulfatase_Mod_Factor_Kinase"/>
</dbReference>
<dbReference type="GO" id="GO:0120147">
    <property type="term" value="F:formylglycine-generating oxidase activity"/>
    <property type="evidence" value="ECO:0007669"/>
    <property type="project" value="TreeGrafter"/>
</dbReference>